<dbReference type="PANTHER" id="PTHR24223">
    <property type="entry name" value="ATP-BINDING CASSETTE SUB-FAMILY C"/>
    <property type="match status" value="1"/>
</dbReference>
<dbReference type="SMART" id="SM00382">
    <property type="entry name" value="AAA"/>
    <property type="match status" value="2"/>
</dbReference>
<keyword evidence="5" id="KW-0547">Nucleotide-binding</keyword>
<dbReference type="SUPFAM" id="SSF52540">
    <property type="entry name" value="P-loop containing nucleoside triphosphate hydrolases"/>
    <property type="match status" value="2"/>
</dbReference>
<accession>W3VDJ3</accession>
<dbReference type="GO" id="GO:0016020">
    <property type="term" value="C:membrane"/>
    <property type="evidence" value="ECO:0007669"/>
    <property type="project" value="UniProtKB-SubCell"/>
</dbReference>
<evidence type="ECO:0000259" key="13">
    <source>
        <dbReference type="PROSITE" id="PS50929"/>
    </source>
</evidence>
<feature type="region of interest" description="Disordered" evidence="10">
    <location>
        <begin position="1"/>
        <end position="30"/>
    </location>
</feature>
<feature type="compositionally biased region" description="Polar residues" evidence="10">
    <location>
        <begin position="10"/>
        <end position="29"/>
    </location>
</feature>
<evidence type="ECO:0000256" key="9">
    <source>
        <dbReference type="ARBA" id="ARBA00023136"/>
    </source>
</evidence>
<dbReference type="OrthoDB" id="6500128at2759"/>
<protein>
    <recommendedName>
        <fullName evidence="16">ABC transporter</fullName>
    </recommendedName>
</protein>
<evidence type="ECO:0000256" key="8">
    <source>
        <dbReference type="ARBA" id="ARBA00023026"/>
    </source>
</evidence>
<feature type="region of interest" description="Disordered" evidence="10">
    <location>
        <begin position="712"/>
        <end position="810"/>
    </location>
</feature>
<dbReference type="Gene3D" id="3.40.50.300">
    <property type="entry name" value="P-loop containing nucleotide triphosphate hydrolases"/>
    <property type="match status" value="2"/>
</dbReference>
<dbReference type="GO" id="GO:0005524">
    <property type="term" value="F:ATP binding"/>
    <property type="evidence" value="ECO:0007669"/>
    <property type="project" value="UniProtKB-KW"/>
</dbReference>
<evidence type="ECO:0000256" key="7">
    <source>
        <dbReference type="ARBA" id="ARBA00022989"/>
    </source>
</evidence>
<evidence type="ECO:0000256" key="1">
    <source>
        <dbReference type="ARBA" id="ARBA00004141"/>
    </source>
</evidence>
<dbReference type="SUPFAM" id="SSF90123">
    <property type="entry name" value="ABC transporter transmembrane region"/>
    <property type="match status" value="2"/>
</dbReference>
<dbReference type="Proteomes" id="UP000019462">
    <property type="component" value="Unassembled WGS sequence"/>
</dbReference>
<evidence type="ECO:0000256" key="6">
    <source>
        <dbReference type="ARBA" id="ARBA00022840"/>
    </source>
</evidence>
<evidence type="ECO:0000259" key="12">
    <source>
        <dbReference type="PROSITE" id="PS50893"/>
    </source>
</evidence>
<evidence type="ECO:0008006" key="16">
    <source>
        <dbReference type="Google" id="ProtNLM"/>
    </source>
</evidence>
<dbReference type="FunFam" id="1.20.1560.10:FF:000010">
    <property type="entry name" value="Multidrug resistance-associated ABC transporter"/>
    <property type="match status" value="1"/>
</dbReference>
<keyword evidence="7 11" id="KW-1133">Transmembrane helix</keyword>
<dbReference type="CDD" id="cd18597">
    <property type="entry name" value="ABC_6TM_YOR1_D1_like"/>
    <property type="match status" value="1"/>
</dbReference>
<evidence type="ECO:0000313" key="14">
    <source>
        <dbReference type="EMBL" id="ETS59703.1"/>
    </source>
</evidence>
<evidence type="ECO:0000256" key="2">
    <source>
        <dbReference type="ARBA" id="ARBA00009726"/>
    </source>
</evidence>
<feature type="transmembrane region" description="Helical" evidence="11">
    <location>
        <begin position="311"/>
        <end position="328"/>
    </location>
</feature>
<name>W3VDJ3_MOEAP</name>
<feature type="transmembrane region" description="Helical" evidence="11">
    <location>
        <begin position="969"/>
        <end position="987"/>
    </location>
</feature>
<dbReference type="InterPro" id="IPR027417">
    <property type="entry name" value="P-loop_NTPase"/>
</dbReference>
<feature type="compositionally biased region" description="Basic and acidic residues" evidence="10">
    <location>
        <begin position="712"/>
        <end position="732"/>
    </location>
</feature>
<evidence type="ECO:0000256" key="3">
    <source>
        <dbReference type="ARBA" id="ARBA00022448"/>
    </source>
</evidence>
<keyword evidence="9 11" id="KW-0472">Membrane</keyword>
<feature type="transmembrane region" description="Helical" evidence="11">
    <location>
        <begin position="158"/>
        <end position="183"/>
    </location>
</feature>
<dbReference type="PROSITE" id="PS00211">
    <property type="entry name" value="ABC_TRANSPORTER_1"/>
    <property type="match status" value="2"/>
</dbReference>
<feature type="transmembrane region" description="Helical" evidence="11">
    <location>
        <begin position="285"/>
        <end position="305"/>
    </location>
</feature>
<feature type="domain" description="ABC transmembrane type-1" evidence="13">
    <location>
        <begin position="835"/>
        <end position="1110"/>
    </location>
</feature>
<keyword evidence="15" id="KW-1185">Reference proteome</keyword>
<dbReference type="PROSITE" id="PS50929">
    <property type="entry name" value="ABC_TM1F"/>
    <property type="match status" value="2"/>
</dbReference>
<dbReference type="Gene3D" id="1.20.1560.10">
    <property type="entry name" value="ABC transporter type 1, transmembrane domain"/>
    <property type="match status" value="2"/>
</dbReference>
<evidence type="ECO:0000256" key="11">
    <source>
        <dbReference type="SAM" id="Phobius"/>
    </source>
</evidence>
<reference evidence="14 15" key="1">
    <citation type="journal article" date="2014" name="Genome Announc.">
        <title>Genome sequence of the basidiomycetous fungus Pseudozyma aphidis DSM70725, an efficient producer of biosurfactant mannosylerythritol lipids.</title>
        <authorList>
            <person name="Lorenz S."/>
            <person name="Guenther M."/>
            <person name="Grumaz C."/>
            <person name="Rupp S."/>
            <person name="Zibek S."/>
            <person name="Sohn K."/>
        </authorList>
    </citation>
    <scope>NUCLEOTIDE SEQUENCE [LARGE SCALE GENOMIC DNA]</scope>
    <source>
        <strain evidence="15">ATCC 32657 / CBS 517.83 / DSM 70725 / JCM 10318 / NBRC 10182 / NRRL Y-7954 / St-0401</strain>
    </source>
</reference>
<dbReference type="HOGENOM" id="CLU_000604_27_1_1"/>
<dbReference type="InterPro" id="IPR003593">
    <property type="entry name" value="AAA+_ATPase"/>
</dbReference>
<keyword evidence="6" id="KW-0067">ATP-binding</keyword>
<proteinExistence type="inferred from homology"/>
<dbReference type="CDD" id="cd18606">
    <property type="entry name" value="ABC_6TM_YOR1_D2_like"/>
    <property type="match status" value="1"/>
</dbReference>
<organism evidence="14 15">
    <name type="scientific">Moesziomyces aphidis</name>
    <name type="common">Pseudozyma aphidis</name>
    <dbReference type="NCBI Taxonomy" id="84754"/>
    <lineage>
        <taxon>Eukaryota</taxon>
        <taxon>Fungi</taxon>
        <taxon>Dikarya</taxon>
        <taxon>Basidiomycota</taxon>
        <taxon>Ustilaginomycotina</taxon>
        <taxon>Ustilaginomycetes</taxon>
        <taxon>Ustilaginales</taxon>
        <taxon>Ustilaginaceae</taxon>
        <taxon>Moesziomyces</taxon>
    </lineage>
</organism>
<gene>
    <name evidence="14" type="ORF">PaG_06221</name>
</gene>
<dbReference type="InterPro" id="IPR017871">
    <property type="entry name" value="ABC_transporter-like_CS"/>
</dbReference>
<dbReference type="CDD" id="cd03244">
    <property type="entry name" value="ABCC_MRP_domain2"/>
    <property type="match status" value="1"/>
</dbReference>
<feature type="transmembrane region" description="Helical" evidence="11">
    <location>
        <begin position="203"/>
        <end position="225"/>
    </location>
</feature>
<evidence type="ECO:0000256" key="4">
    <source>
        <dbReference type="ARBA" id="ARBA00022692"/>
    </source>
</evidence>
<dbReference type="PROSITE" id="PS50893">
    <property type="entry name" value="ABC_TRANSPORTER_2"/>
    <property type="match status" value="2"/>
</dbReference>
<feature type="transmembrane region" description="Helical" evidence="11">
    <location>
        <begin position="831"/>
        <end position="856"/>
    </location>
</feature>
<dbReference type="InterPro" id="IPR036640">
    <property type="entry name" value="ABC1_TM_sf"/>
</dbReference>
<dbReference type="Pfam" id="PF00664">
    <property type="entry name" value="ABC_membrane"/>
    <property type="match status" value="2"/>
</dbReference>
<dbReference type="CDD" id="cd03250">
    <property type="entry name" value="ABCC_MRP_domain1"/>
    <property type="match status" value="1"/>
</dbReference>
<comment type="subcellular location">
    <subcellularLocation>
        <location evidence="1">Membrane</location>
        <topology evidence="1">Multi-pass membrane protein</topology>
    </subcellularLocation>
</comment>
<dbReference type="Pfam" id="PF00005">
    <property type="entry name" value="ABC_tran"/>
    <property type="match status" value="2"/>
</dbReference>
<keyword evidence="8" id="KW-0843">Virulence</keyword>
<feature type="compositionally biased region" description="Basic and acidic residues" evidence="10">
    <location>
        <begin position="775"/>
        <end position="810"/>
    </location>
</feature>
<dbReference type="InterPro" id="IPR011527">
    <property type="entry name" value="ABC1_TM_dom"/>
</dbReference>
<feature type="domain" description="ABC transmembrane type-1" evidence="13">
    <location>
        <begin position="160"/>
        <end position="451"/>
    </location>
</feature>
<feature type="transmembrane region" description="Helical" evidence="11">
    <location>
        <begin position="388"/>
        <end position="416"/>
    </location>
</feature>
<feature type="compositionally biased region" description="Basic and acidic residues" evidence="10">
    <location>
        <begin position="751"/>
        <end position="763"/>
    </location>
</feature>
<feature type="transmembrane region" description="Helical" evidence="11">
    <location>
        <begin position="1059"/>
        <end position="1079"/>
    </location>
</feature>
<feature type="domain" description="ABC transporter" evidence="12">
    <location>
        <begin position="1150"/>
        <end position="1378"/>
    </location>
</feature>
<dbReference type="InterPro" id="IPR003439">
    <property type="entry name" value="ABC_transporter-like_ATP-bd"/>
</dbReference>
<comment type="caution">
    <text evidence="14">The sequence shown here is derived from an EMBL/GenBank/DDBJ whole genome shotgun (WGS) entry which is preliminary data.</text>
</comment>
<dbReference type="InterPro" id="IPR050173">
    <property type="entry name" value="ABC_transporter_C-like"/>
</dbReference>
<keyword evidence="3" id="KW-0813">Transport</keyword>
<dbReference type="EMBL" id="AWNI01000041">
    <property type="protein sequence ID" value="ETS59703.1"/>
    <property type="molecule type" value="Genomic_DNA"/>
</dbReference>
<feature type="transmembrane region" description="Helical" evidence="11">
    <location>
        <begin position="868"/>
        <end position="896"/>
    </location>
</feature>
<evidence type="ECO:0000256" key="5">
    <source>
        <dbReference type="ARBA" id="ARBA00022741"/>
    </source>
</evidence>
<sequence length="1390" mass="153928">MATVNEKQAIRSQPDPTSQDPEQAQTPSLTVEPWEPRAWWKRVPFLSTRVRPIISALDPQHPNAKMTPEATANWFSLCCFAWIDPILTAGYTRPMEKNDLFLLPPDRCSDRLGAQLLTALDKRQKQRRAAISDDPKKEDRPAKIPSLMWAMNDIVFRYFWIGGLLKLLADIGTITSPLLLRALINFGRDSYKLRNDQGQAPPIGQGVGLAIGLFLVQALCVFLNVHAFNRGFGTGIILRGALIQAIFQRGMNLSTRARTTGGLGVSKLVTLISADATRIDYAGQFFHMAWTSAVQIVICIALLIWSLKYSALPGIAVLVLMSPVQTVITKRLFALRKKSMVWTDKRNKAVNEVVGGIRVVKQFAWEQPYSDRVAELRKKEMAFHRVRLYLRSLNLALAFATPTIATVLSFVTYALVGNELDAAILFSSLSFFTLLRTPLQFLPIAWNAVVDAKNAADRIEKVFDAEIQHDQIVRDPAAEDAIKLQDASFTWETTPSASTTETVATLNALNLTVPRGALCAVVGGVGSGKSSLVSALAGEMRQTQGKVTLASSTAVCAQTAWIQSTTIRNNIVFGNVFDPERYRYVLDKCCLLPDLATLAEGDQTIVGEKGVSLSGGQKQRLNIARALYHNSEIVLLDDCLSALDARVGADILANVIAGPAMQGKTRLLVTHSLNVLRSCDWIVYMDNGRIAEQGTYDELVASKSRVAELVLKHTKDQKDQSKDEKDQSKDEVGESSEGDPDARAGSILGSHPEDNLARLRKDGGASSISSTVTMEDDRKPDLSSDRSDKEVEKKKEKEVKSKALMQDEERSSGSVSRATYLSYLNAAPLSVLLPLFVLAVLVFQGSTIMSPVWLMWWQRGTFGLQQGVYMGVYAIFGITQSLGLLSMGIIFSTFTIKSATTLHHRALQRVLHAPFSFFDTTPQGRITHRFSKDMDTLDNIIGEAMRTLIGTVVQVVGSIVLIAILTPYFLIPVAVILVLYFWIAAYYRSTARELRRIDAGLRSSMHEHFSESLHGLVTIRAFGQVDAFVAENCRRIDNQNRAYWLAQTCQRWLSTRLDFLGSLLILSVAILVVASRFDISPGESGVALSYILTAQSIFGWMIRHAAELENNMSAVERVLHYANHIEQEKPYHVPQVDQALAARWPERGEIRFDQVEARYTMSGHNVLDRLDLHIKAGEKIAFCGRTGAGKSTLVTTLLRTLELSGGSITVDGIDIATMGLHRLRSSISLIPQDAVIYSGTLRYNLDPLGERDDAKLHDALQRTSLADLTLDMTITEEGGNLSAGQRSLISLARAMVRKTRIVILDEATANIDQQTDMQIQEVLKTEFDSITTLTVAHRIRTILHSDRVCVLDKGQIVEIGPPAELWRREKGPFRALCDSANVHFKDGQWH</sequence>
<comment type="similarity">
    <text evidence="2">Belongs to the ABC transporter superfamily. ABCC family. Conjugate transporter (TC 3.A.1.208) subfamily.</text>
</comment>
<dbReference type="FunFam" id="3.40.50.300:FF:000838">
    <property type="entry name" value="ABC multidrug transporter (Eurofung)"/>
    <property type="match status" value="1"/>
</dbReference>
<keyword evidence="4 11" id="KW-0812">Transmembrane</keyword>
<evidence type="ECO:0000256" key="10">
    <source>
        <dbReference type="SAM" id="MobiDB-lite"/>
    </source>
</evidence>
<dbReference type="GO" id="GO:0140359">
    <property type="term" value="F:ABC-type transporter activity"/>
    <property type="evidence" value="ECO:0007669"/>
    <property type="project" value="InterPro"/>
</dbReference>
<evidence type="ECO:0000313" key="15">
    <source>
        <dbReference type="Proteomes" id="UP000019462"/>
    </source>
</evidence>
<feature type="domain" description="ABC transporter" evidence="12">
    <location>
        <begin position="482"/>
        <end position="712"/>
    </location>
</feature>
<dbReference type="PANTHER" id="PTHR24223:SF456">
    <property type="entry name" value="MULTIDRUG RESISTANCE-ASSOCIATED PROTEIN LETHAL(2)03659"/>
    <property type="match status" value="1"/>
</dbReference>
<dbReference type="GO" id="GO:0016887">
    <property type="term" value="F:ATP hydrolysis activity"/>
    <property type="evidence" value="ECO:0007669"/>
    <property type="project" value="InterPro"/>
</dbReference>
<dbReference type="FunFam" id="3.40.50.300:FF:000997">
    <property type="entry name" value="Multidrug resistance-associated protein 1"/>
    <property type="match status" value="1"/>
</dbReference>
<dbReference type="FunFam" id="1.20.1560.10:FF:000061">
    <property type="entry name" value="ATP-binding cassette transporter YOR1"/>
    <property type="match status" value="1"/>
</dbReference>